<dbReference type="InterPro" id="IPR045247">
    <property type="entry name" value="Oye-like"/>
</dbReference>
<comment type="caution">
    <text evidence="2">The sequence shown here is derived from an EMBL/GenBank/DDBJ whole genome shotgun (WGS) entry which is preliminary data.</text>
</comment>
<name>A0A6A4Z4R8_9STRA</name>
<dbReference type="InterPro" id="IPR001155">
    <property type="entry name" value="OxRdtase_FMN_N"/>
</dbReference>
<dbReference type="GO" id="GO:0016491">
    <property type="term" value="F:oxidoreductase activity"/>
    <property type="evidence" value="ECO:0007669"/>
    <property type="project" value="InterPro"/>
</dbReference>
<sequence>MPSVNLFSPVKIGSIQLANRIFMAPLTRTRAGPSHLPNALMTEYYTQRASAGLIVSESSMVLSNTSAFMGEPGLYEPGQLTAWKAVTDAVHAKGSKIFSQIWHAGRAAHPDINGGAESVSASAIAIEGTTHTFTGKVPHAVPRALASDEIPTII</sequence>
<dbReference type="AlphaFoldDB" id="A0A6A4Z4R8"/>
<organism evidence="2">
    <name type="scientific">Aphanomyces stellatus</name>
    <dbReference type="NCBI Taxonomy" id="120398"/>
    <lineage>
        <taxon>Eukaryota</taxon>
        <taxon>Sar</taxon>
        <taxon>Stramenopiles</taxon>
        <taxon>Oomycota</taxon>
        <taxon>Saprolegniomycetes</taxon>
        <taxon>Saprolegniales</taxon>
        <taxon>Verrucalvaceae</taxon>
        <taxon>Aphanomyces</taxon>
    </lineage>
</organism>
<proteinExistence type="predicted"/>
<dbReference type="EMBL" id="VJMH01002798">
    <property type="protein sequence ID" value="KAF0707647.1"/>
    <property type="molecule type" value="Genomic_DNA"/>
</dbReference>
<protein>
    <recommendedName>
        <fullName evidence="1">NADH:flavin oxidoreductase/NADH oxidase N-terminal domain-containing protein</fullName>
    </recommendedName>
</protein>
<dbReference type="GO" id="GO:0010181">
    <property type="term" value="F:FMN binding"/>
    <property type="evidence" value="ECO:0007669"/>
    <property type="project" value="InterPro"/>
</dbReference>
<dbReference type="PANTHER" id="PTHR22893:SF98">
    <property type="entry name" value="OXIDOREDUCTASE"/>
    <property type="match status" value="1"/>
</dbReference>
<dbReference type="SUPFAM" id="SSF51395">
    <property type="entry name" value="FMN-linked oxidoreductases"/>
    <property type="match status" value="1"/>
</dbReference>
<dbReference type="PANTHER" id="PTHR22893">
    <property type="entry name" value="NADH OXIDOREDUCTASE-RELATED"/>
    <property type="match status" value="1"/>
</dbReference>
<dbReference type="InterPro" id="IPR013785">
    <property type="entry name" value="Aldolase_TIM"/>
</dbReference>
<dbReference type="Pfam" id="PF00724">
    <property type="entry name" value="Oxidored_FMN"/>
    <property type="match status" value="1"/>
</dbReference>
<feature type="non-terminal residue" evidence="2">
    <location>
        <position position="154"/>
    </location>
</feature>
<dbReference type="OrthoDB" id="78010at2759"/>
<reference evidence="2" key="1">
    <citation type="submission" date="2019-06" db="EMBL/GenBank/DDBJ databases">
        <title>Genomics analysis of Aphanomyces spp. identifies a new class of oomycete effector associated with host adaptation.</title>
        <authorList>
            <person name="Gaulin E."/>
        </authorList>
    </citation>
    <scope>NUCLEOTIDE SEQUENCE</scope>
    <source>
        <strain evidence="2">CBS 578.67</strain>
    </source>
</reference>
<gene>
    <name evidence="2" type="ORF">As57867_006549</name>
</gene>
<evidence type="ECO:0000313" key="2">
    <source>
        <dbReference type="EMBL" id="KAF0707647.1"/>
    </source>
</evidence>
<dbReference type="Gene3D" id="3.20.20.70">
    <property type="entry name" value="Aldolase class I"/>
    <property type="match status" value="1"/>
</dbReference>
<evidence type="ECO:0000259" key="1">
    <source>
        <dbReference type="Pfam" id="PF00724"/>
    </source>
</evidence>
<dbReference type="GO" id="GO:0005829">
    <property type="term" value="C:cytosol"/>
    <property type="evidence" value="ECO:0007669"/>
    <property type="project" value="TreeGrafter"/>
</dbReference>
<feature type="domain" description="NADH:flavin oxidoreductase/NADH oxidase N-terminal" evidence="1">
    <location>
        <begin position="5"/>
        <end position="152"/>
    </location>
</feature>
<accession>A0A6A4Z4R8</accession>